<name>G2XWU5_BOTF4</name>
<protein>
    <submittedName>
        <fullName evidence="1">Uncharacterized protein</fullName>
    </submittedName>
</protein>
<reference evidence="2" key="1">
    <citation type="journal article" date="2011" name="PLoS Genet.">
        <title>Genomic analysis of the necrotrophic fungal pathogens Sclerotinia sclerotiorum and Botrytis cinerea.</title>
        <authorList>
            <person name="Amselem J."/>
            <person name="Cuomo C.A."/>
            <person name="van Kan J.A."/>
            <person name="Viaud M."/>
            <person name="Benito E.P."/>
            <person name="Couloux A."/>
            <person name="Coutinho P.M."/>
            <person name="de Vries R.P."/>
            <person name="Dyer P.S."/>
            <person name="Fillinger S."/>
            <person name="Fournier E."/>
            <person name="Gout L."/>
            <person name="Hahn M."/>
            <person name="Kohn L."/>
            <person name="Lapalu N."/>
            <person name="Plummer K.M."/>
            <person name="Pradier J.M."/>
            <person name="Quevillon E."/>
            <person name="Sharon A."/>
            <person name="Simon A."/>
            <person name="ten Have A."/>
            <person name="Tudzynski B."/>
            <person name="Tudzynski P."/>
            <person name="Wincker P."/>
            <person name="Andrew M."/>
            <person name="Anthouard V."/>
            <person name="Beever R.E."/>
            <person name="Beffa R."/>
            <person name="Benoit I."/>
            <person name="Bouzid O."/>
            <person name="Brault B."/>
            <person name="Chen Z."/>
            <person name="Choquer M."/>
            <person name="Collemare J."/>
            <person name="Cotton P."/>
            <person name="Danchin E.G."/>
            <person name="Da Silva C."/>
            <person name="Gautier A."/>
            <person name="Giraud C."/>
            <person name="Giraud T."/>
            <person name="Gonzalez C."/>
            <person name="Grossetete S."/>
            <person name="Guldener U."/>
            <person name="Henrissat B."/>
            <person name="Howlett B.J."/>
            <person name="Kodira C."/>
            <person name="Kretschmer M."/>
            <person name="Lappartient A."/>
            <person name="Leroch M."/>
            <person name="Levis C."/>
            <person name="Mauceli E."/>
            <person name="Neuveglise C."/>
            <person name="Oeser B."/>
            <person name="Pearson M."/>
            <person name="Poulain J."/>
            <person name="Poussereau N."/>
            <person name="Quesneville H."/>
            <person name="Rascle C."/>
            <person name="Schumacher J."/>
            <person name="Segurens B."/>
            <person name="Sexton A."/>
            <person name="Silva E."/>
            <person name="Sirven C."/>
            <person name="Soanes D.M."/>
            <person name="Talbot N.J."/>
            <person name="Templeton M."/>
            <person name="Yandava C."/>
            <person name="Yarden O."/>
            <person name="Zeng Q."/>
            <person name="Rollins J.A."/>
            <person name="Lebrun M.H."/>
            <person name="Dickman M."/>
        </authorList>
    </citation>
    <scope>NUCLEOTIDE SEQUENCE [LARGE SCALE GENOMIC DNA]</scope>
    <source>
        <strain evidence="2">T4</strain>
    </source>
</reference>
<dbReference type="HOGENOM" id="CLU_2739704_0_0_1"/>
<sequence>MPASISCIWPEYGNYERNYPNADVCTCACACQNHIQASSKQVKQSNFPSHYLTAEVGFSGIASAWSVLNHC</sequence>
<organism evidence="1 2">
    <name type="scientific">Botryotinia fuckeliana (strain T4)</name>
    <name type="common">Noble rot fungus</name>
    <name type="synonym">Botrytis cinerea</name>
    <dbReference type="NCBI Taxonomy" id="999810"/>
    <lineage>
        <taxon>Eukaryota</taxon>
        <taxon>Fungi</taxon>
        <taxon>Dikarya</taxon>
        <taxon>Ascomycota</taxon>
        <taxon>Pezizomycotina</taxon>
        <taxon>Leotiomycetes</taxon>
        <taxon>Helotiales</taxon>
        <taxon>Sclerotiniaceae</taxon>
        <taxon>Botrytis</taxon>
    </lineage>
</organism>
<accession>G2XWU5</accession>
<evidence type="ECO:0000313" key="1">
    <source>
        <dbReference type="EMBL" id="CCD33932.1"/>
    </source>
</evidence>
<dbReference type="EMBL" id="FQ790273">
    <property type="protein sequence ID" value="CCD33932.1"/>
    <property type="molecule type" value="Genomic_DNA"/>
</dbReference>
<dbReference type="Proteomes" id="UP000008177">
    <property type="component" value="Unplaced contigs"/>
</dbReference>
<evidence type="ECO:0000313" key="2">
    <source>
        <dbReference type="Proteomes" id="UP000008177"/>
    </source>
</evidence>
<gene>
    <name evidence="1" type="ORF">BofuT4_P051220.1</name>
</gene>
<proteinExistence type="predicted"/>
<dbReference type="AlphaFoldDB" id="G2XWU5"/>
<dbReference type="InParanoid" id="G2XWU5"/>